<evidence type="ECO:0000256" key="1">
    <source>
        <dbReference type="SAM" id="Coils"/>
    </source>
</evidence>
<evidence type="ECO:0000313" key="3">
    <source>
        <dbReference type="EMBL" id="VEL30418.1"/>
    </source>
</evidence>
<keyword evidence="1" id="KW-0175">Coiled coil</keyword>
<feature type="coiled-coil region" evidence="1">
    <location>
        <begin position="23"/>
        <end position="107"/>
    </location>
</feature>
<reference evidence="3" key="1">
    <citation type="submission" date="2018-11" db="EMBL/GenBank/DDBJ databases">
        <authorList>
            <consortium name="Pathogen Informatics"/>
        </authorList>
    </citation>
    <scope>NUCLEOTIDE SEQUENCE</scope>
</reference>
<sequence length="231" mass="25565">MVELRNKYVASREPSISSLLSRNSSVNRMLQAAQKQRHELQEQKRSALLARLAEKAERARTIAEKKEQERVEAAKVNEQRRLAVKANAQRLEEAQRLRNMLKFKQNQIVLGENVSTAKPIAQKPISTSAKENIPPDGYSTLALKLTPPSELPSFDADEPTSLSKPAPSNASLTLHEHSKSKILKGVRIEVHQSPVPPSMPKSHPSPKNNKGELKILSKDILSVQSPVAASV</sequence>
<protein>
    <submittedName>
        <fullName evidence="3">Uncharacterized protein</fullName>
    </submittedName>
</protein>
<accession>A0A448X7Z1</accession>
<organism evidence="3 4">
    <name type="scientific">Protopolystoma xenopodis</name>
    <dbReference type="NCBI Taxonomy" id="117903"/>
    <lineage>
        <taxon>Eukaryota</taxon>
        <taxon>Metazoa</taxon>
        <taxon>Spiralia</taxon>
        <taxon>Lophotrochozoa</taxon>
        <taxon>Platyhelminthes</taxon>
        <taxon>Monogenea</taxon>
        <taxon>Polyopisthocotylea</taxon>
        <taxon>Polystomatidea</taxon>
        <taxon>Polystomatidae</taxon>
        <taxon>Protopolystoma</taxon>
    </lineage>
</organism>
<feature type="region of interest" description="Disordered" evidence="2">
    <location>
        <begin position="149"/>
        <end position="213"/>
    </location>
</feature>
<feature type="non-terminal residue" evidence="3">
    <location>
        <position position="1"/>
    </location>
</feature>
<dbReference type="EMBL" id="CAAALY010112173">
    <property type="protein sequence ID" value="VEL30418.1"/>
    <property type="molecule type" value="Genomic_DNA"/>
</dbReference>
<dbReference type="Proteomes" id="UP000784294">
    <property type="component" value="Unassembled WGS sequence"/>
</dbReference>
<proteinExistence type="predicted"/>
<evidence type="ECO:0000256" key="2">
    <source>
        <dbReference type="SAM" id="MobiDB-lite"/>
    </source>
</evidence>
<gene>
    <name evidence="3" type="ORF">PXEA_LOCUS23858</name>
</gene>
<evidence type="ECO:0000313" key="4">
    <source>
        <dbReference type="Proteomes" id="UP000784294"/>
    </source>
</evidence>
<comment type="caution">
    <text evidence="3">The sequence shown here is derived from an EMBL/GenBank/DDBJ whole genome shotgun (WGS) entry which is preliminary data.</text>
</comment>
<feature type="compositionally biased region" description="Polar residues" evidence="2">
    <location>
        <begin position="160"/>
        <end position="172"/>
    </location>
</feature>
<dbReference type="AlphaFoldDB" id="A0A448X7Z1"/>
<keyword evidence="4" id="KW-1185">Reference proteome</keyword>
<name>A0A448X7Z1_9PLAT</name>